<comment type="caution">
    <text evidence="2">The sequence shown here is derived from an EMBL/GenBank/DDBJ whole genome shotgun (WGS) entry which is preliminary data.</text>
</comment>
<dbReference type="InParanoid" id="A0A420WLJ4"/>
<reference evidence="2 3" key="1">
    <citation type="submission" date="2018-10" db="EMBL/GenBank/DDBJ databases">
        <title>Genomic Encyclopedia of Type Strains, Phase IV (KMG-IV): sequencing the most valuable type-strain genomes for metagenomic binning, comparative biology and taxonomic classification.</title>
        <authorList>
            <person name="Goeker M."/>
        </authorList>
    </citation>
    <scope>NUCLEOTIDE SEQUENCE [LARGE SCALE GENOMIC DNA]</scope>
    <source>
        <strain evidence="2 3">DSM 22008</strain>
    </source>
</reference>
<evidence type="ECO:0000313" key="3">
    <source>
        <dbReference type="Proteomes" id="UP000282211"/>
    </source>
</evidence>
<dbReference type="RefSeq" id="WP_121099515.1">
    <property type="nucleotide sequence ID" value="NZ_RBII01000001.1"/>
</dbReference>
<sequence length="181" mass="19494">MTFIVRNILGCFSLAAFAMSGCTTAQSLPAEAELAHEHATVKPGASVEISFEAPKNIAVGEYGVLKLIIQDYYDAGTLNLVARPEEGLRFVSETGRKTLSMSGDDQQEWELDFIGTADGVYYVDVSAIVDLPDGNQSARAFSGRVNIGDIQKAKNQRTAKRNGVLSEDGSKVIMQGTETIK</sequence>
<proteinExistence type="predicted"/>
<organism evidence="2 3">
    <name type="scientific">Litorimonas taeanensis</name>
    <dbReference type="NCBI Taxonomy" id="568099"/>
    <lineage>
        <taxon>Bacteria</taxon>
        <taxon>Pseudomonadati</taxon>
        <taxon>Pseudomonadota</taxon>
        <taxon>Alphaproteobacteria</taxon>
        <taxon>Maricaulales</taxon>
        <taxon>Robiginitomaculaceae</taxon>
    </lineage>
</organism>
<dbReference type="EMBL" id="RBII01000001">
    <property type="protein sequence ID" value="RKQ71776.1"/>
    <property type="molecule type" value="Genomic_DNA"/>
</dbReference>
<dbReference type="PROSITE" id="PS51257">
    <property type="entry name" value="PROKAR_LIPOPROTEIN"/>
    <property type="match status" value="1"/>
</dbReference>
<keyword evidence="3" id="KW-1185">Reference proteome</keyword>
<dbReference type="Proteomes" id="UP000282211">
    <property type="component" value="Unassembled WGS sequence"/>
</dbReference>
<keyword evidence="1" id="KW-0732">Signal</keyword>
<evidence type="ECO:0000313" key="2">
    <source>
        <dbReference type="EMBL" id="RKQ71776.1"/>
    </source>
</evidence>
<feature type="chain" id="PRO_5018969170" evidence="1">
    <location>
        <begin position="26"/>
        <end position="181"/>
    </location>
</feature>
<feature type="signal peptide" evidence="1">
    <location>
        <begin position="1"/>
        <end position="25"/>
    </location>
</feature>
<accession>A0A420WLJ4</accession>
<dbReference type="AlphaFoldDB" id="A0A420WLJ4"/>
<gene>
    <name evidence="2" type="ORF">DES40_1106</name>
</gene>
<evidence type="ECO:0000256" key="1">
    <source>
        <dbReference type="SAM" id="SignalP"/>
    </source>
</evidence>
<protein>
    <submittedName>
        <fullName evidence="2">Uncharacterized protein</fullName>
    </submittedName>
</protein>
<name>A0A420WLJ4_9PROT</name>